<feature type="transmembrane region" description="Helical" evidence="1">
    <location>
        <begin position="12"/>
        <end position="32"/>
    </location>
</feature>
<evidence type="ECO:0000313" key="2">
    <source>
        <dbReference type="EMBL" id="ABJ85046.1"/>
    </source>
</evidence>
<protein>
    <recommendedName>
        <fullName evidence="3">HdeD family acid-resistance protein</fullName>
    </recommendedName>
</protein>
<dbReference type="InterPro" id="IPR052712">
    <property type="entry name" value="Acid_resist_chaperone_HdeD"/>
</dbReference>
<gene>
    <name evidence="2" type="ordered locus">Acid_4082</name>
</gene>
<accession>Q01Z69</accession>
<dbReference type="eggNOG" id="COG3247">
    <property type="taxonomic scope" value="Bacteria"/>
</dbReference>
<name>Q01Z69_SOLUE</name>
<evidence type="ECO:0000256" key="1">
    <source>
        <dbReference type="SAM" id="Phobius"/>
    </source>
</evidence>
<dbReference type="KEGG" id="sus:Acid_4082"/>
<evidence type="ECO:0008006" key="3">
    <source>
        <dbReference type="Google" id="ProtNLM"/>
    </source>
</evidence>
<keyword evidence="1" id="KW-1133">Transmembrane helix</keyword>
<feature type="transmembrane region" description="Helical" evidence="1">
    <location>
        <begin position="38"/>
        <end position="57"/>
    </location>
</feature>
<reference evidence="2" key="1">
    <citation type="submission" date="2006-10" db="EMBL/GenBank/DDBJ databases">
        <title>Complete sequence of Solibacter usitatus Ellin6076.</title>
        <authorList>
            <consortium name="US DOE Joint Genome Institute"/>
            <person name="Copeland A."/>
            <person name="Lucas S."/>
            <person name="Lapidus A."/>
            <person name="Barry K."/>
            <person name="Detter J.C."/>
            <person name="Glavina del Rio T."/>
            <person name="Hammon N."/>
            <person name="Israni S."/>
            <person name="Dalin E."/>
            <person name="Tice H."/>
            <person name="Pitluck S."/>
            <person name="Thompson L.S."/>
            <person name="Brettin T."/>
            <person name="Bruce D."/>
            <person name="Han C."/>
            <person name="Tapia R."/>
            <person name="Gilna P."/>
            <person name="Schmutz J."/>
            <person name="Larimer F."/>
            <person name="Land M."/>
            <person name="Hauser L."/>
            <person name="Kyrpides N."/>
            <person name="Mikhailova N."/>
            <person name="Janssen P.H."/>
            <person name="Kuske C.R."/>
            <person name="Richardson P."/>
        </authorList>
    </citation>
    <scope>NUCLEOTIDE SEQUENCE</scope>
    <source>
        <strain evidence="2">Ellin6076</strain>
    </source>
</reference>
<keyword evidence="1" id="KW-0472">Membrane</keyword>
<dbReference type="PANTHER" id="PTHR34989:SF1">
    <property type="entry name" value="PROTEIN HDED"/>
    <property type="match status" value="1"/>
</dbReference>
<dbReference type="AlphaFoldDB" id="Q01Z69"/>
<dbReference type="EMBL" id="CP000473">
    <property type="protein sequence ID" value="ABJ85046.1"/>
    <property type="molecule type" value="Genomic_DNA"/>
</dbReference>
<feature type="transmembrane region" description="Helical" evidence="1">
    <location>
        <begin position="94"/>
        <end position="117"/>
    </location>
</feature>
<feature type="transmembrane region" description="Helical" evidence="1">
    <location>
        <begin position="69"/>
        <end position="88"/>
    </location>
</feature>
<dbReference type="HOGENOM" id="CLU_091585_2_3_0"/>
<keyword evidence="1" id="KW-0812">Transmembrane</keyword>
<dbReference type="InterPro" id="IPR005325">
    <property type="entry name" value="DUF308_memb"/>
</dbReference>
<dbReference type="GO" id="GO:0005886">
    <property type="term" value="C:plasma membrane"/>
    <property type="evidence" value="ECO:0007669"/>
    <property type="project" value="TreeGrafter"/>
</dbReference>
<dbReference type="PANTHER" id="PTHR34989">
    <property type="entry name" value="PROTEIN HDED"/>
    <property type="match status" value="1"/>
</dbReference>
<dbReference type="InParanoid" id="Q01Z69"/>
<proteinExistence type="predicted"/>
<dbReference type="OrthoDB" id="9815400at2"/>
<dbReference type="Pfam" id="PF03729">
    <property type="entry name" value="DUF308"/>
    <property type="match status" value="1"/>
</dbReference>
<dbReference type="FunCoup" id="Q01Z69">
    <property type="interactions" value="62"/>
</dbReference>
<dbReference type="STRING" id="234267.Acid_4082"/>
<sequence>MPELPEAASKRVITWSIIWSILLMVVGCAAIASPIVSSIGAAFIIGWLVFIGGLVQFIHAVQSKGIGHLAWKLLVAAFYVMAGVYLVAHPLLELAGLTLVLAIIFCATGTADIVAWFSNRKIGGSVWMLVNGVVALFLGFTIWNRWPASSLWFLGTLVGISLFMAGMARLMMALAVRRLLHNPGSSPIHERRAA</sequence>
<feature type="transmembrane region" description="Helical" evidence="1">
    <location>
        <begin position="149"/>
        <end position="168"/>
    </location>
</feature>
<organism evidence="2">
    <name type="scientific">Solibacter usitatus (strain Ellin6076)</name>
    <dbReference type="NCBI Taxonomy" id="234267"/>
    <lineage>
        <taxon>Bacteria</taxon>
        <taxon>Pseudomonadati</taxon>
        <taxon>Acidobacteriota</taxon>
        <taxon>Terriglobia</taxon>
        <taxon>Bryobacterales</taxon>
        <taxon>Solibacteraceae</taxon>
        <taxon>Candidatus Solibacter</taxon>
    </lineage>
</organism>
<feature type="transmembrane region" description="Helical" evidence="1">
    <location>
        <begin position="124"/>
        <end position="143"/>
    </location>
</feature>